<evidence type="ECO:0000256" key="1">
    <source>
        <dbReference type="ARBA" id="ARBA00023015"/>
    </source>
</evidence>
<dbReference type="Gene3D" id="1.10.10.60">
    <property type="entry name" value="Homeodomain-like"/>
    <property type="match status" value="1"/>
</dbReference>
<dbReference type="PANTHER" id="PTHR47893">
    <property type="entry name" value="REGULATORY PROTEIN PCHR"/>
    <property type="match status" value="1"/>
</dbReference>
<dbReference type="SMART" id="SM00342">
    <property type="entry name" value="HTH_ARAC"/>
    <property type="match status" value="1"/>
</dbReference>
<dbReference type="PROSITE" id="PS01124">
    <property type="entry name" value="HTH_ARAC_FAMILY_2"/>
    <property type="match status" value="1"/>
</dbReference>
<gene>
    <name evidence="5" type="ORF">GVT53_04825</name>
</gene>
<dbReference type="KEGG" id="mut:GVT53_04825"/>
<dbReference type="PANTHER" id="PTHR47893:SF1">
    <property type="entry name" value="REGULATORY PROTEIN PCHR"/>
    <property type="match status" value="1"/>
</dbReference>
<dbReference type="InterPro" id="IPR009057">
    <property type="entry name" value="Homeodomain-like_sf"/>
</dbReference>
<proteinExistence type="predicted"/>
<dbReference type="PRINTS" id="PR00032">
    <property type="entry name" value="HTHARAC"/>
</dbReference>
<name>A0A6G7IZJ5_9FLAO</name>
<reference evidence="5 6" key="1">
    <citation type="submission" date="2020-02" db="EMBL/GenBank/DDBJ databases">
        <title>Complete genome of Muricauda sp. 501str8.</title>
        <authorList>
            <person name="Dong B."/>
            <person name="Zhu S."/>
            <person name="Yang J."/>
            <person name="Chen J."/>
        </authorList>
    </citation>
    <scope>NUCLEOTIDE SEQUENCE [LARGE SCALE GENOMIC DNA]</scope>
    <source>
        <strain evidence="5 6">501str8</strain>
    </source>
</reference>
<evidence type="ECO:0000259" key="4">
    <source>
        <dbReference type="PROSITE" id="PS01124"/>
    </source>
</evidence>
<evidence type="ECO:0000313" key="5">
    <source>
        <dbReference type="EMBL" id="QII44023.1"/>
    </source>
</evidence>
<evidence type="ECO:0000256" key="3">
    <source>
        <dbReference type="ARBA" id="ARBA00023163"/>
    </source>
</evidence>
<dbReference type="SUPFAM" id="SSF46689">
    <property type="entry name" value="Homeodomain-like"/>
    <property type="match status" value="1"/>
</dbReference>
<dbReference type="RefSeq" id="WP_166247684.1">
    <property type="nucleotide sequence ID" value="NZ_CP049616.1"/>
</dbReference>
<dbReference type="InterPro" id="IPR018060">
    <property type="entry name" value="HTH_AraC"/>
</dbReference>
<sequence length="340" mass="38656">MKTITLKTAKIHQVLEQLQTTFAGKLTTDAKEHILEIDNPIGKGIIKGISFKGGISYMEFDMEFTEDIAMVASSPDHTPICFAYCSQGHFMHSFGTNGEKHELENFQTGIITSKKSQDNLLYFEKDMRLKMILILVSPTSRSANGNHLSEELQKLFFKNDKAQNFAYVGSYNLKVAERVRQLNSIDETGIARRLMVEGLVHLILALEIQQHSDDLKKTDLQESSLTKNEMEVVRELSLFVNNYPEKQLSVTYLCKKGGLSPSKLQEGFKLMHGTTVTDYIRDVRVQLAENLIKTTDMNISEVVYSIGFISRSYFSKIFKAKYNCSPKEYKDKQRNFAISA</sequence>
<keyword evidence="1" id="KW-0805">Transcription regulation</keyword>
<keyword evidence="3" id="KW-0804">Transcription</keyword>
<dbReference type="AlphaFoldDB" id="A0A6G7IZJ5"/>
<dbReference type="Pfam" id="PF12833">
    <property type="entry name" value="HTH_18"/>
    <property type="match status" value="1"/>
</dbReference>
<evidence type="ECO:0000313" key="6">
    <source>
        <dbReference type="Proteomes" id="UP000502928"/>
    </source>
</evidence>
<organism evidence="5 6">
    <name type="scientific">Flagellimonas oceani</name>
    <dbReference type="NCBI Taxonomy" id="2698672"/>
    <lineage>
        <taxon>Bacteria</taxon>
        <taxon>Pseudomonadati</taxon>
        <taxon>Bacteroidota</taxon>
        <taxon>Flavobacteriia</taxon>
        <taxon>Flavobacteriales</taxon>
        <taxon>Flavobacteriaceae</taxon>
        <taxon>Flagellimonas</taxon>
    </lineage>
</organism>
<accession>A0A6G7IZJ5</accession>
<keyword evidence="2" id="KW-0238">DNA-binding</keyword>
<feature type="domain" description="HTH araC/xylS-type" evidence="4">
    <location>
        <begin position="234"/>
        <end position="332"/>
    </location>
</feature>
<protein>
    <submittedName>
        <fullName evidence="5">Helix-turn-helix transcriptional regulator</fullName>
    </submittedName>
</protein>
<dbReference type="InterPro" id="IPR020449">
    <property type="entry name" value="Tscrpt_reg_AraC-type_HTH"/>
</dbReference>
<dbReference type="GO" id="GO:0003700">
    <property type="term" value="F:DNA-binding transcription factor activity"/>
    <property type="evidence" value="ECO:0007669"/>
    <property type="project" value="InterPro"/>
</dbReference>
<keyword evidence="6" id="KW-1185">Reference proteome</keyword>
<dbReference type="GO" id="GO:0043565">
    <property type="term" value="F:sequence-specific DNA binding"/>
    <property type="evidence" value="ECO:0007669"/>
    <property type="project" value="InterPro"/>
</dbReference>
<dbReference type="Proteomes" id="UP000502928">
    <property type="component" value="Chromosome"/>
</dbReference>
<evidence type="ECO:0000256" key="2">
    <source>
        <dbReference type="ARBA" id="ARBA00023125"/>
    </source>
</evidence>
<dbReference type="InterPro" id="IPR053142">
    <property type="entry name" value="PchR_regulatory_protein"/>
</dbReference>
<dbReference type="EMBL" id="CP049616">
    <property type="protein sequence ID" value="QII44023.1"/>
    <property type="molecule type" value="Genomic_DNA"/>
</dbReference>